<dbReference type="AlphaFoldDB" id="A0A938Y442"/>
<dbReference type="CDD" id="cd11033">
    <property type="entry name" value="CYP142-like"/>
    <property type="match status" value="1"/>
</dbReference>
<dbReference type="SUPFAM" id="SSF48264">
    <property type="entry name" value="Cytochrome P450"/>
    <property type="match status" value="1"/>
</dbReference>
<comment type="similarity">
    <text evidence="1">Belongs to the cytochrome P450 family.</text>
</comment>
<dbReference type="GO" id="GO:0005506">
    <property type="term" value="F:iron ion binding"/>
    <property type="evidence" value="ECO:0007669"/>
    <property type="project" value="InterPro"/>
</dbReference>
<keyword evidence="5" id="KW-0408">Iron</keyword>
<keyword evidence="6" id="KW-0503">Monooxygenase</keyword>
<proteinExistence type="inferred from homology"/>
<evidence type="ECO:0000256" key="5">
    <source>
        <dbReference type="ARBA" id="ARBA00023004"/>
    </source>
</evidence>
<dbReference type="GO" id="GO:0006707">
    <property type="term" value="P:cholesterol catabolic process"/>
    <property type="evidence" value="ECO:0007669"/>
    <property type="project" value="TreeGrafter"/>
</dbReference>
<keyword evidence="2" id="KW-0349">Heme</keyword>
<dbReference type="InterPro" id="IPR002397">
    <property type="entry name" value="Cyt_P450_B"/>
</dbReference>
<dbReference type="PANTHER" id="PTHR46696:SF4">
    <property type="entry name" value="BIOTIN BIOSYNTHESIS CYTOCHROME P450"/>
    <property type="match status" value="1"/>
</dbReference>
<dbReference type="GO" id="GO:0020037">
    <property type="term" value="F:heme binding"/>
    <property type="evidence" value="ECO:0007669"/>
    <property type="project" value="InterPro"/>
</dbReference>
<evidence type="ECO:0000256" key="2">
    <source>
        <dbReference type="ARBA" id="ARBA00022617"/>
    </source>
</evidence>
<sequence length="460" mass="51722">MPRRYHRTRTCSCSVDPAETRKTKPFRKRAHLCSVGRELERVPATRGPPVTELLLPEGWDPTDPDINAVALPHEEFRALRATAPIHWVEQTPEARAGFFGTGYWAATRHQEVREVSKDNDTWSTAENGVIIRFAPDMTRDQVEVQRAMLIHHDPPDHTKMRGIVSRGFTPRAIASLKENLRERAYAIVEEAVARGTGDFVEDLAAELPLQAIADFLGVPQEDRKKLFEWSNQMMAYDDPDFDIDPAIASMEIIAYFDALANDRRENPQDDIVTKLISVGEDGHGSLTNDEFGFFVILLAVAGNETTRNAITHGMKAFIENPDQWDLWKRERPDTMVDEVIRWATPVTVFQRTAKKDTELAGQAIAKGDRVALFYASANFDEAVFEDPFTFNILRDPNPHVAFGGHGAHYCIGANLARMEIKLIFDALADLAPNITLAGEPKRLRSGWLNAIKEMQVSYTG</sequence>
<gene>
    <name evidence="7" type="ORF">JK386_03195</name>
</gene>
<evidence type="ECO:0000256" key="6">
    <source>
        <dbReference type="ARBA" id="ARBA00023033"/>
    </source>
</evidence>
<comment type="caution">
    <text evidence="7">The sequence shown here is derived from an EMBL/GenBank/DDBJ whole genome shotgun (WGS) entry which is preliminary data.</text>
</comment>
<dbReference type="Proteomes" id="UP000663791">
    <property type="component" value="Unassembled WGS sequence"/>
</dbReference>
<evidence type="ECO:0000256" key="4">
    <source>
        <dbReference type="ARBA" id="ARBA00023002"/>
    </source>
</evidence>
<evidence type="ECO:0000313" key="8">
    <source>
        <dbReference type="Proteomes" id="UP000663791"/>
    </source>
</evidence>
<keyword evidence="3" id="KW-0479">Metal-binding</keyword>
<dbReference type="FunFam" id="1.10.630.10:FF:000018">
    <property type="entry name" value="Cytochrome P450 monooxygenase"/>
    <property type="match status" value="1"/>
</dbReference>
<dbReference type="InterPro" id="IPR001128">
    <property type="entry name" value="Cyt_P450"/>
</dbReference>
<keyword evidence="4" id="KW-0560">Oxidoreductase</keyword>
<evidence type="ECO:0000313" key="7">
    <source>
        <dbReference type="EMBL" id="MBM9458894.1"/>
    </source>
</evidence>
<dbReference type="GO" id="GO:0036199">
    <property type="term" value="F:cholest-4-en-3-one 26-monooxygenase activity"/>
    <property type="evidence" value="ECO:0007669"/>
    <property type="project" value="TreeGrafter"/>
</dbReference>
<dbReference type="GO" id="GO:0008395">
    <property type="term" value="F:steroid hydroxylase activity"/>
    <property type="evidence" value="ECO:0007669"/>
    <property type="project" value="TreeGrafter"/>
</dbReference>
<organism evidence="7 8">
    <name type="scientific">Nocardioides faecalis</name>
    <dbReference type="NCBI Taxonomy" id="2803858"/>
    <lineage>
        <taxon>Bacteria</taxon>
        <taxon>Bacillati</taxon>
        <taxon>Actinomycetota</taxon>
        <taxon>Actinomycetes</taxon>
        <taxon>Propionibacteriales</taxon>
        <taxon>Nocardioidaceae</taxon>
        <taxon>Nocardioides</taxon>
    </lineage>
</organism>
<dbReference type="InterPro" id="IPR036396">
    <property type="entry name" value="Cyt_P450_sf"/>
</dbReference>
<dbReference type="Gene3D" id="1.10.630.10">
    <property type="entry name" value="Cytochrome P450"/>
    <property type="match status" value="1"/>
</dbReference>
<keyword evidence="8" id="KW-1185">Reference proteome</keyword>
<reference evidence="7" key="1">
    <citation type="submission" date="2021-01" db="EMBL/GenBank/DDBJ databases">
        <title>Novel species in genus Nocardioides.</title>
        <authorList>
            <person name="Zhang G."/>
        </authorList>
    </citation>
    <scope>NUCLEOTIDE SEQUENCE</scope>
    <source>
        <strain evidence="7">Zg-536</strain>
    </source>
</reference>
<dbReference type="Pfam" id="PF00067">
    <property type="entry name" value="p450"/>
    <property type="match status" value="1"/>
</dbReference>
<accession>A0A938Y442</accession>
<protein>
    <submittedName>
        <fullName evidence="7">Cytochrome P450</fullName>
    </submittedName>
</protein>
<dbReference type="EMBL" id="JAERTX010000003">
    <property type="protein sequence ID" value="MBM9458894.1"/>
    <property type="molecule type" value="Genomic_DNA"/>
</dbReference>
<dbReference type="PRINTS" id="PR00359">
    <property type="entry name" value="BP450"/>
</dbReference>
<evidence type="ECO:0000256" key="1">
    <source>
        <dbReference type="ARBA" id="ARBA00010617"/>
    </source>
</evidence>
<name>A0A938Y442_9ACTN</name>
<dbReference type="PANTHER" id="PTHR46696">
    <property type="entry name" value="P450, PUTATIVE (EUROFUNG)-RELATED"/>
    <property type="match status" value="1"/>
</dbReference>
<evidence type="ECO:0000256" key="3">
    <source>
        <dbReference type="ARBA" id="ARBA00022723"/>
    </source>
</evidence>